<evidence type="ECO:0000313" key="2">
    <source>
        <dbReference type="EMBL" id="TFB14078.1"/>
    </source>
</evidence>
<keyword evidence="3" id="KW-1185">Reference proteome</keyword>
<evidence type="ECO:0000256" key="1">
    <source>
        <dbReference type="SAM" id="Phobius"/>
    </source>
</evidence>
<dbReference type="RefSeq" id="WP_134341285.1">
    <property type="nucleotide sequence ID" value="NZ_SOPW01000020.1"/>
</dbReference>
<dbReference type="OrthoDB" id="2351993at2"/>
<dbReference type="EMBL" id="SOPW01000020">
    <property type="protein sequence ID" value="TFB14078.1"/>
    <property type="molecule type" value="Genomic_DNA"/>
</dbReference>
<evidence type="ECO:0000313" key="3">
    <source>
        <dbReference type="Proteomes" id="UP000297975"/>
    </source>
</evidence>
<protein>
    <submittedName>
        <fullName evidence="2">Uncharacterized protein</fullName>
    </submittedName>
</protein>
<proteinExistence type="predicted"/>
<sequence length="218" mass="25393">MEAKKKAIIAGIIGLCLFGAIIFYLSYLGLKTDPDQVKEVKKEAKLYLEEKYNEPYEIVDTMYDNVDVYEQFNYAAITSFEERNDPFKFLVFKHADSGEYMDSYVAETWEYELKSFLTPLLNETYGEDHIQELWMTYPKDIGHQLGIDSTNIPSLKDYDASPIIRITLNRGKEENDEDKLEDIIKQMEQELNINSGHITLSFSDSAIIFKDKDIRKDF</sequence>
<dbReference type="Proteomes" id="UP000297975">
    <property type="component" value="Unassembled WGS sequence"/>
</dbReference>
<dbReference type="AlphaFoldDB" id="A0A4Y8IDL7"/>
<keyword evidence="1" id="KW-1133">Transmembrane helix</keyword>
<accession>A0A4Y8IDL7</accession>
<gene>
    <name evidence="2" type="ORF">E3U55_14965</name>
</gene>
<feature type="transmembrane region" description="Helical" evidence="1">
    <location>
        <begin position="7"/>
        <end position="30"/>
    </location>
</feature>
<organism evidence="2 3">
    <name type="scientific">Filobacillus milosensis</name>
    <dbReference type="NCBI Taxonomy" id="94137"/>
    <lineage>
        <taxon>Bacteria</taxon>
        <taxon>Bacillati</taxon>
        <taxon>Bacillota</taxon>
        <taxon>Bacilli</taxon>
        <taxon>Bacillales</taxon>
        <taxon>Bacillaceae</taxon>
        <taxon>Filobacillus</taxon>
    </lineage>
</organism>
<reference evidence="2 3" key="1">
    <citation type="submission" date="2019-03" db="EMBL/GenBank/DDBJ databases">
        <authorList>
            <person name="He R.-H."/>
        </authorList>
    </citation>
    <scope>NUCLEOTIDE SEQUENCE [LARGE SCALE GENOMIC DNA]</scope>
    <source>
        <strain evidence="3">SH 714</strain>
    </source>
</reference>
<comment type="caution">
    <text evidence="2">The sequence shown here is derived from an EMBL/GenBank/DDBJ whole genome shotgun (WGS) entry which is preliminary data.</text>
</comment>
<keyword evidence="1" id="KW-0812">Transmembrane</keyword>
<keyword evidence="1" id="KW-0472">Membrane</keyword>
<name>A0A4Y8IDL7_9BACI</name>